<keyword evidence="2" id="KW-1185">Reference proteome</keyword>
<organism evidence="1 2">
    <name type="scientific">Vulcanimicrobium alpinum</name>
    <dbReference type="NCBI Taxonomy" id="3016050"/>
    <lineage>
        <taxon>Bacteria</taxon>
        <taxon>Bacillati</taxon>
        <taxon>Vulcanimicrobiota</taxon>
        <taxon>Vulcanimicrobiia</taxon>
        <taxon>Vulcanimicrobiales</taxon>
        <taxon>Vulcanimicrobiaceae</taxon>
        <taxon>Vulcanimicrobium</taxon>
    </lineage>
</organism>
<evidence type="ECO:0000313" key="2">
    <source>
        <dbReference type="Proteomes" id="UP001317532"/>
    </source>
</evidence>
<dbReference type="EMBL" id="AP025523">
    <property type="protein sequence ID" value="BDE06490.1"/>
    <property type="molecule type" value="Genomic_DNA"/>
</dbReference>
<accession>A0AAN1XWZ2</accession>
<protein>
    <submittedName>
        <fullName evidence="1">Uncharacterized protein</fullName>
    </submittedName>
</protein>
<evidence type="ECO:0000313" key="1">
    <source>
        <dbReference type="EMBL" id="BDE06490.1"/>
    </source>
</evidence>
<gene>
    <name evidence="1" type="ORF">WPS_17660</name>
</gene>
<proteinExistence type="predicted"/>
<reference evidence="1 2" key="1">
    <citation type="journal article" date="2022" name="ISME Commun">
        <title>Vulcanimicrobium alpinus gen. nov. sp. nov., the first cultivated representative of the candidate phylum 'Eremiobacterota', is a metabolically versatile aerobic anoxygenic phototroph.</title>
        <authorList>
            <person name="Yabe S."/>
            <person name="Muto K."/>
            <person name="Abe K."/>
            <person name="Yokota A."/>
            <person name="Staudigel H."/>
            <person name="Tebo B.M."/>
        </authorList>
    </citation>
    <scope>NUCLEOTIDE SEQUENCE [LARGE SCALE GENOMIC DNA]</scope>
    <source>
        <strain evidence="1 2">WC8-2</strain>
    </source>
</reference>
<dbReference type="AlphaFoldDB" id="A0AAN1XWZ2"/>
<dbReference type="Proteomes" id="UP001317532">
    <property type="component" value="Chromosome"/>
</dbReference>
<dbReference type="KEGG" id="vab:WPS_17660"/>
<sequence length="100" mass="11509">MGPTRSTRLPIALDKWLESRLMLHRDRSVSDILLQLIHGGLRLREGYMAIHRRALEELIAGEPCAYDAYRACLLDTFGVEYVTHLDRWLEADDVVKTTTI</sequence>
<name>A0AAN1XWZ2_UNVUL</name>